<dbReference type="PANTHER" id="PTHR37808">
    <property type="entry name" value="SPORE GERMINATION PROTEIN-LIKE PROTEIN YDZR-RELATED"/>
    <property type="match status" value="1"/>
</dbReference>
<accession>A0ABS3MXS6</accession>
<dbReference type="EMBL" id="JAGDEL010000002">
    <property type="protein sequence ID" value="MBO1510826.1"/>
    <property type="molecule type" value="Genomic_DNA"/>
</dbReference>
<comment type="caution">
    <text evidence="2">The sequence shown here is derived from an EMBL/GenBank/DDBJ whole genome shotgun (WGS) entry which is preliminary data.</text>
</comment>
<dbReference type="Pfam" id="PF10676">
    <property type="entry name" value="gerPA"/>
    <property type="match status" value="1"/>
</dbReference>
<reference evidence="2 3" key="1">
    <citation type="submission" date="2021-03" db="EMBL/GenBank/DDBJ databases">
        <title>Whole genome sequence of Metabacillus bambusae BG109.</title>
        <authorList>
            <person name="Jeong J.W."/>
        </authorList>
    </citation>
    <scope>NUCLEOTIDE SEQUENCE [LARGE SCALE GENOMIC DNA]</scope>
    <source>
        <strain evidence="2 3">BG109</strain>
    </source>
</reference>
<name>A0ABS3MXS6_9BACI</name>
<evidence type="ECO:0000313" key="3">
    <source>
        <dbReference type="Proteomes" id="UP000663981"/>
    </source>
</evidence>
<dbReference type="PANTHER" id="PTHR37808:SF1">
    <property type="entry name" value="SPORE GERMINATION PROTEIN-LIKE PROTEIN YDZR"/>
    <property type="match status" value="1"/>
</dbReference>
<dbReference type="RefSeq" id="WP_207975454.1">
    <property type="nucleotide sequence ID" value="NZ_JAGDEL010000002.1"/>
</dbReference>
<organism evidence="2 3">
    <name type="scientific">Metabacillus bambusae</name>
    <dbReference type="NCBI Taxonomy" id="2795218"/>
    <lineage>
        <taxon>Bacteria</taxon>
        <taxon>Bacillati</taxon>
        <taxon>Bacillota</taxon>
        <taxon>Bacilli</taxon>
        <taxon>Bacillales</taxon>
        <taxon>Bacillaceae</taxon>
        <taxon>Metabacillus</taxon>
    </lineage>
</organism>
<sequence length="73" mass="7738">MPAFVGPVKLNSIGNSAIFTVGDTFSLSPKSANKTSHGSGAASTGDFIETHNLFNITNFSDLDLFDQSMIINK</sequence>
<protein>
    <submittedName>
        <fullName evidence="2">Spore germination protein</fullName>
    </submittedName>
</protein>
<comment type="similarity">
    <text evidence="1">Belongs to the GerPA/GerPF family.</text>
</comment>
<proteinExistence type="inferred from homology"/>
<evidence type="ECO:0000256" key="1">
    <source>
        <dbReference type="ARBA" id="ARBA00008103"/>
    </source>
</evidence>
<gene>
    <name evidence="2" type="ORF">I7822_03860</name>
</gene>
<dbReference type="Proteomes" id="UP000663981">
    <property type="component" value="Unassembled WGS sequence"/>
</dbReference>
<dbReference type="InterPro" id="IPR019618">
    <property type="entry name" value="Spore_germination_GerPA"/>
</dbReference>
<evidence type="ECO:0000313" key="2">
    <source>
        <dbReference type="EMBL" id="MBO1510826.1"/>
    </source>
</evidence>
<keyword evidence="3" id="KW-1185">Reference proteome</keyword>